<accession>A7AQJ5</accession>
<dbReference type="VEuPathDB" id="PiroplasmaDB:BBOV_IV004530"/>
<reference evidence="3" key="2">
    <citation type="journal article" date="2020" name="Data Brief">
        <title>Transcriptome dataset of Babesia bovis life stages within vertebrate and invertebrate hosts.</title>
        <authorList>
            <person name="Ueti M.W."/>
            <person name="Johnson W.C."/>
            <person name="Kappmeyer L.S."/>
            <person name="Herndon D.R."/>
            <person name="Mousel M.R."/>
            <person name="Reif K.E."/>
            <person name="Taus N.S."/>
            <person name="Ifeonu O.O."/>
            <person name="Silva J.C."/>
            <person name="Suarez C.E."/>
            <person name="Brayton K.A."/>
        </authorList>
    </citation>
    <scope>NUCLEOTIDE SEQUENCE [LARGE SCALE GENOMIC DNA]</scope>
</reference>
<protein>
    <submittedName>
        <fullName evidence="2">Uncharacterized protein</fullName>
    </submittedName>
</protein>
<organism evidence="2 3">
    <name type="scientific">Babesia bovis</name>
    <dbReference type="NCBI Taxonomy" id="5865"/>
    <lineage>
        <taxon>Eukaryota</taxon>
        <taxon>Sar</taxon>
        <taxon>Alveolata</taxon>
        <taxon>Apicomplexa</taxon>
        <taxon>Aconoidasida</taxon>
        <taxon>Piroplasmida</taxon>
        <taxon>Babesiidae</taxon>
        <taxon>Babesia</taxon>
    </lineage>
</organism>
<sequence>MSTDEKYKDLKRRYATLKHAVKQFHDEFERTKAELEAKRHICSELEEQHQQLKTAYDELIADVSVIKSRKPAKPSSSTWENALTLIKKGAQSVSNDTDGDTSLLYNEVVSLKNQLEAAAHEKGIKTLSCKHSVAEELLKRNQALRNDHDKQAFEYNSTVTELKERILALEGILKDLQGNLISSEYRATRASSEIANLNSSLAARDKQVEKLEETLASERRKHVRHTIAFEQNLRTKLLFDLSRIPLINTLNIYNHRYMHDWSLLRHSVSDIRSTLHEALLAMLKAWSATMRFIKCPQIVTESVLQRSPTMLSTSSNQPDDETSSMTPVSNCIDNASGDCNGKTWDTKAHVDAAADGTMADVDTVSAHDDGSLPSCLGNSDSDGHIWLSLESYRKTSESILNKLERELSAVEGANIGNVSLFRRLAQTFRNLSHNQRIYLCIEEYVCPYTDDKVMSMRPRQDMRSARIFIRCLGDMCMAVSKLFTFYEYALLSLDQLVENDLCRLATVLSSEVTFGNSNRYDNPETPLESDNDFNEETSYTRPIPVLGHNDVPYVGNFTPSVSVVPKSRMGLLDMTEDHSSSRVLRSLSRQILASVKDILAVISVFKSVVSHRLCYPKLASGYFLPLSGGSAEMVDLSSSIVTLETQLSSITEDIILLMLGIYLQSRREWLCGLSIPVSTTPGVVDPSVDYEFQNMLSNHVREINTMLLQSPERVHLETVSASLRSAGEGRREILACNERLREINEELMAERARCEALESQLLDSRRVPHPDDRLVSEFERLLSRYRFYDSRGGYNVDAAAQSTYHDLMDEIHLLREDGSKKVKRLSVYIRHLVKSVELLEDSNRQLRQGLKDYAEQYEESRSSADAMALNYKEQLGLMSEHISELNIAMVKAEYRTSELLEMQLLCPACKSISVLRKYVLNIYIILQVML</sequence>
<reference evidence="3" key="3">
    <citation type="journal article" date="2021" name="Int. J. Parasitol.">
        <title>Comparative analysis of gene expression between Babesia bovis blood stages and kinetes allowed by improved genome annotation.</title>
        <authorList>
            <person name="Ueti M.W."/>
            <person name="Johnson W.C."/>
            <person name="Kappmeyer L.S."/>
            <person name="Herndon D.R."/>
            <person name="Mousel M.R."/>
            <person name="Reif K.E."/>
            <person name="Taus N.S."/>
            <person name="Ifeonu O.O."/>
            <person name="Silva J.C."/>
            <person name="Suarez C.E."/>
            <person name="Brayton K.A."/>
        </authorList>
    </citation>
    <scope>NUCLEOTIDE SEQUENCE [LARGE SCALE GENOMIC DNA]</scope>
</reference>
<name>A7AQJ5_BABBO</name>
<feature type="coiled-coil region" evidence="1">
    <location>
        <begin position="159"/>
        <end position="221"/>
    </location>
</feature>
<feature type="coiled-coil region" evidence="1">
    <location>
        <begin position="7"/>
        <end position="62"/>
    </location>
</feature>
<feature type="coiled-coil region" evidence="1">
    <location>
        <begin position="733"/>
        <end position="760"/>
    </location>
</feature>
<gene>
    <name evidence="2" type="ORF">BBOV_IV004530</name>
</gene>
<dbReference type="EMBL" id="AAXT01000002">
    <property type="protein sequence ID" value="EDO06814.1"/>
    <property type="molecule type" value="Genomic_DNA"/>
</dbReference>
<evidence type="ECO:0000313" key="2">
    <source>
        <dbReference type="EMBL" id="EDO06814.1"/>
    </source>
</evidence>
<dbReference type="AlphaFoldDB" id="A7AQJ5"/>
<dbReference type="InParanoid" id="A7AQJ5"/>
<dbReference type="Proteomes" id="UP000002173">
    <property type="component" value="Unassembled WGS sequence"/>
</dbReference>
<comment type="caution">
    <text evidence="2">The sequence shown here is derived from an EMBL/GenBank/DDBJ whole genome shotgun (WGS) entry which is preliminary data.</text>
</comment>
<reference evidence="2 3" key="1">
    <citation type="journal article" date="2007" name="PLoS Pathog.">
        <title>Genome sequence of Babesia bovis and comparative analysis of apicomplexan hemoprotozoa.</title>
        <authorList>
            <person name="Brayton K.A."/>
            <person name="Lau A.O.T."/>
            <person name="Herndon D.R."/>
            <person name="Hannick L."/>
            <person name="Kappmeyer L.S."/>
            <person name="Berens S.J."/>
            <person name="Bidwell S.L."/>
            <person name="Brown W.C."/>
            <person name="Crabtree J."/>
            <person name="Fadrosh D."/>
            <person name="Feldblum T."/>
            <person name="Forberger H.A."/>
            <person name="Haas B.J."/>
            <person name="Howell J.M."/>
            <person name="Khouri H."/>
            <person name="Koo H."/>
            <person name="Mann D.J."/>
            <person name="Norimine J."/>
            <person name="Paulsen I.T."/>
            <person name="Radune D."/>
            <person name="Ren Q."/>
            <person name="Smith R.K. Jr."/>
            <person name="Suarez C.E."/>
            <person name="White O."/>
            <person name="Wortman J.R."/>
            <person name="Knowles D.P. Jr."/>
            <person name="McElwain T.F."/>
            <person name="Nene V.M."/>
        </authorList>
    </citation>
    <scope>NUCLEOTIDE SEQUENCE [LARGE SCALE GENOMIC DNA]</scope>
    <source>
        <strain evidence="2">T2Bo</strain>
    </source>
</reference>
<dbReference type="OMA" id="NKCYPKY"/>
<evidence type="ECO:0000313" key="3">
    <source>
        <dbReference type="Proteomes" id="UP000002173"/>
    </source>
</evidence>
<keyword evidence="3" id="KW-1185">Reference proteome</keyword>
<proteinExistence type="predicted"/>
<evidence type="ECO:0000256" key="1">
    <source>
        <dbReference type="SAM" id="Coils"/>
    </source>
</evidence>
<keyword evidence="1" id="KW-0175">Coiled coil</keyword>